<dbReference type="AlphaFoldDB" id="A0A484N3J4"/>
<feature type="region of interest" description="Disordered" evidence="1">
    <location>
        <begin position="118"/>
        <end position="140"/>
    </location>
</feature>
<proteinExistence type="predicted"/>
<dbReference type="Proteomes" id="UP000595140">
    <property type="component" value="Unassembled WGS sequence"/>
</dbReference>
<keyword evidence="3" id="KW-1185">Reference proteome</keyword>
<organism evidence="2 3">
    <name type="scientific">Cuscuta campestris</name>
    <dbReference type="NCBI Taxonomy" id="132261"/>
    <lineage>
        <taxon>Eukaryota</taxon>
        <taxon>Viridiplantae</taxon>
        <taxon>Streptophyta</taxon>
        <taxon>Embryophyta</taxon>
        <taxon>Tracheophyta</taxon>
        <taxon>Spermatophyta</taxon>
        <taxon>Magnoliopsida</taxon>
        <taxon>eudicotyledons</taxon>
        <taxon>Gunneridae</taxon>
        <taxon>Pentapetalae</taxon>
        <taxon>asterids</taxon>
        <taxon>lamiids</taxon>
        <taxon>Solanales</taxon>
        <taxon>Convolvulaceae</taxon>
        <taxon>Cuscuteae</taxon>
        <taxon>Cuscuta</taxon>
        <taxon>Cuscuta subgen. Grammica</taxon>
        <taxon>Cuscuta sect. Cleistogrammica</taxon>
    </lineage>
</organism>
<reference evidence="2 3" key="1">
    <citation type="submission" date="2018-04" db="EMBL/GenBank/DDBJ databases">
        <authorList>
            <person name="Vogel A."/>
        </authorList>
    </citation>
    <scope>NUCLEOTIDE SEQUENCE [LARGE SCALE GENOMIC DNA]</scope>
</reference>
<evidence type="ECO:0000313" key="2">
    <source>
        <dbReference type="EMBL" id="VFQ95006.1"/>
    </source>
</evidence>
<sequence>MEGRNLGEIGCCYGDGDDVKLLAASDDNQNLALPDKAHSYSPPLKKMLCQKLSSGSTSRSQASSSVVENFGDAGELYAELQRERQKNAMLLGILSGSALKKNAQFLDTNNQQVVEEDSGQTSFDCDEQPIKSPENESGAEFDDDERYETLHIYSPEICNLRAYDYLEDGRKVSVNMELFAKLVTSIFKIQFLVLL</sequence>
<evidence type="ECO:0000313" key="3">
    <source>
        <dbReference type="Proteomes" id="UP000595140"/>
    </source>
</evidence>
<accession>A0A484N3J4</accession>
<gene>
    <name evidence="2" type="ORF">CCAM_LOCUS36782</name>
</gene>
<dbReference type="EMBL" id="OOIL02005488">
    <property type="protein sequence ID" value="VFQ95006.1"/>
    <property type="molecule type" value="Genomic_DNA"/>
</dbReference>
<evidence type="ECO:0000256" key="1">
    <source>
        <dbReference type="SAM" id="MobiDB-lite"/>
    </source>
</evidence>
<protein>
    <submittedName>
        <fullName evidence="2">Uncharacterized protein</fullName>
    </submittedName>
</protein>
<name>A0A484N3J4_9ASTE</name>